<evidence type="ECO:0000256" key="7">
    <source>
        <dbReference type="ARBA" id="ARBA00004556"/>
    </source>
</evidence>
<keyword evidence="14" id="KW-1000">Mitochondrion outer membrane</keyword>
<evidence type="ECO:0000256" key="16">
    <source>
        <dbReference type="ARBA" id="ARBA00023034"/>
    </source>
</evidence>
<sequence>MAFFDNPAFIISHIQNSFVSGDDTGLCELVIVQDETSRRPVGINKSAWPWLAANAEEDDETELAHSYDITADSLGTRTRPRSDTAFKLDMLKKDKLIKGKVKTIQWKENVEMPSEEDLDALFKKKIVTKRKKDANTSLLTEQLDKFPSMQSNPFSEYAKFNGQTQVGIPTKKINIFLTMLPEGEREFPLSVCVTSNAKVSDLIGLTLWLYSCDNNAAFLSKSLECYTLNIAEDDGEPDRDFPPLDNRETISKFGFGTLALVEKVCPVETSKSLLVVKVAVGEGFSMFQVETLDIKMSQILELVLKRRRGMMNVDGPCYILEKLSEPGVTLDMDSTLESQGTFEFCLHREHRISSHQIEIDPVQQKGTVNKLLAKQKAVTYPMIIIASCDTIDDKTNAGRAMFRLTYKSAQNEFKFVDFESDRLTSRKIVQKVQQILDMRGSAVRTEFQSNKEKTKSKRSSMMFS</sequence>
<keyword evidence="15" id="KW-0256">Endoplasmic reticulum</keyword>
<evidence type="ECO:0000259" key="24">
    <source>
        <dbReference type="Pfam" id="PF16978"/>
    </source>
</evidence>
<reference evidence="28" key="1">
    <citation type="submission" date="2025-08" db="UniProtKB">
        <authorList>
            <consortium name="RefSeq"/>
        </authorList>
    </citation>
    <scope>IDENTIFICATION</scope>
</reference>
<evidence type="ECO:0000256" key="6">
    <source>
        <dbReference type="ARBA" id="ARBA00004450"/>
    </source>
</evidence>
<gene>
    <name evidence="28" type="primary">LOC106808463</name>
</gene>
<proteinExistence type="inferred from homology"/>
<dbReference type="InterPro" id="IPR008828">
    <property type="entry name" value="Sin1/Avo1"/>
</dbReference>
<dbReference type="Gene3D" id="2.30.29.30">
    <property type="entry name" value="Pleckstrin-homology domain (PH domain)/Phosphotyrosine-binding domain (PTB)"/>
    <property type="match status" value="1"/>
</dbReference>
<evidence type="ECO:0000256" key="21">
    <source>
        <dbReference type="ARBA" id="ARBA00023765"/>
    </source>
</evidence>
<evidence type="ECO:0000256" key="1">
    <source>
        <dbReference type="ARBA" id="ARBA00004123"/>
    </source>
</evidence>
<keyword evidence="20" id="KW-0539">Nucleus</keyword>
<evidence type="ECO:0000259" key="26">
    <source>
        <dbReference type="Pfam" id="PF25322"/>
    </source>
</evidence>
<dbReference type="Pfam" id="PF16978">
    <property type="entry name" value="CRIM"/>
    <property type="match status" value="1"/>
</dbReference>
<comment type="similarity">
    <text evidence="9">Belongs to the SIN1 family.</text>
</comment>
<dbReference type="Pfam" id="PF25322">
    <property type="entry name" value="RBD_SIN1"/>
    <property type="match status" value="1"/>
</dbReference>
<evidence type="ECO:0000259" key="23">
    <source>
        <dbReference type="Pfam" id="PF05422"/>
    </source>
</evidence>
<keyword evidence="16" id="KW-0333">Golgi apparatus</keyword>
<evidence type="ECO:0000256" key="18">
    <source>
        <dbReference type="ARBA" id="ARBA00023136"/>
    </source>
</evidence>
<keyword evidence="19" id="KW-0458">Lysosome</keyword>
<accession>A0ABM1E3B3</accession>
<feature type="domain" description="Target of rapamycin complex 2 subunit MAPKAP1-like Ras-binding" evidence="26">
    <location>
        <begin position="283"/>
        <end position="348"/>
    </location>
</feature>
<evidence type="ECO:0000256" key="15">
    <source>
        <dbReference type="ARBA" id="ARBA00022824"/>
    </source>
</evidence>
<evidence type="ECO:0000256" key="8">
    <source>
        <dbReference type="ARBA" id="ARBA00004633"/>
    </source>
</evidence>
<evidence type="ECO:0000256" key="14">
    <source>
        <dbReference type="ARBA" id="ARBA00022787"/>
    </source>
</evidence>
<evidence type="ECO:0000256" key="5">
    <source>
        <dbReference type="ARBA" id="ARBA00004406"/>
    </source>
</evidence>
<feature type="domain" description="SIN1-type PH" evidence="25">
    <location>
        <begin position="352"/>
        <end position="438"/>
    </location>
</feature>
<evidence type="ECO:0000313" key="28">
    <source>
        <dbReference type="RefSeq" id="XP_014666684.1"/>
    </source>
</evidence>
<dbReference type="InterPro" id="IPR011993">
    <property type="entry name" value="PH-like_dom_sf"/>
</dbReference>
<evidence type="ECO:0000256" key="3">
    <source>
        <dbReference type="ARBA" id="ARBA00004220"/>
    </source>
</evidence>
<dbReference type="Pfam" id="PF16979">
    <property type="entry name" value="SIN1_PH"/>
    <property type="match status" value="1"/>
</dbReference>
<evidence type="ECO:0000259" key="25">
    <source>
        <dbReference type="Pfam" id="PF16979"/>
    </source>
</evidence>
<evidence type="ECO:0000256" key="17">
    <source>
        <dbReference type="ARBA" id="ARBA00023128"/>
    </source>
</evidence>
<keyword evidence="11" id="KW-1003">Cell membrane</keyword>
<comment type="subcellular location">
    <subcellularLocation>
        <location evidence="2">Cell membrane</location>
        <topology evidence="2">Peripheral membrane protein</topology>
    </subcellularLocation>
    <subcellularLocation>
        <location evidence="7">Cytoplasm</location>
        <location evidence="7">Perinuclear region</location>
    </subcellularLocation>
    <subcellularLocation>
        <location evidence="3">Early endosome membrane</location>
        <topology evidence="3">Peripheral membrane protein</topology>
    </subcellularLocation>
    <subcellularLocation>
        <location evidence="5">Endoplasmic reticulum membrane</location>
        <topology evidence="5">Peripheral membrane protein</topology>
    </subcellularLocation>
    <subcellularLocation>
        <location evidence="4">Golgi apparatus membrane</location>
        <topology evidence="4">Peripheral membrane protein</topology>
    </subcellularLocation>
    <subcellularLocation>
        <location evidence="8">Late endosome membrane</location>
        <topology evidence="8">Peripheral membrane protein</topology>
    </subcellularLocation>
    <subcellularLocation>
        <location evidence="21">Lysosome membrane</location>
        <topology evidence="21">Peripheral membrane protein</topology>
    </subcellularLocation>
    <subcellularLocation>
        <location evidence="6">Mitochondrion outer membrane</location>
        <topology evidence="6">Peripheral membrane protein</topology>
    </subcellularLocation>
    <subcellularLocation>
        <location evidence="1">Nucleus</location>
    </subcellularLocation>
</comment>
<evidence type="ECO:0000256" key="11">
    <source>
        <dbReference type="ARBA" id="ARBA00022475"/>
    </source>
</evidence>
<dbReference type="GeneID" id="106808463"/>
<dbReference type="Pfam" id="PF05422">
    <property type="entry name" value="SIN1"/>
    <property type="match status" value="1"/>
</dbReference>
<name>A0ABM1E3B3_PRICU</name>
<keyword evidence="17" id="KW-0496">Mitochondrion</keyword>
<dbReference type="InterPro" id="IPR032679">
    <property type="entry name" value="Sin1_N"/>
</dbReference>
<evidence type="ECO:0000256" key="12">
    <source>
        <dbReference type="ARBA" id="ARBA00022490"/>
    </source>
</evidence>
<dbReference type="RefSeq" id="XP_014666684.1">
    <property type="nucleotide sequence ID" value="XM_014811198.1"/>
</dbReference>
<organism evidence="27 28">
    <name type="scientific">Priapulus caudatus</name>
    <name type="common">Priapulid worm</name>
    <dbReference type="NCBI Taxonomy" id="37621"/>
    <lineage>
        <taxon>Eukaryota</taxon>
        <taxon>Metazoa</taxon>
        <taxon>Ecdysozoa</taxon>
        <taxon>Scalidophora</taxon>
        <taxon>Priapulida</taxon>
        <taxon>Priapulimorpha</taxon>
        <taxon>Priapulimorphida</taxon>
        <taxon>Priapulidae</taxon>
        <taxon>Priapulus</taxon>
    </lineage>
</organism>
<evidence type="ECO:0000256" key="22">
    <source>
        <dbReference type="ARBA" id="ARBA00031431"/>
    </source>
</evidence>
<dbReference type="InterPro" id="IPR057339">
    <property type="entry name" value="RBD_SIN1"/>
</dbReference>
<dbReference type="PANTHER" id="PTHR13335:SF1">
    <property type="entry name" value="TARGET OF RAPAMYCIN COMPLEX 2 SUBUNIT MAPKAP1"/>
    <property type="match status" value="1"/>
</dbReference>
<protein>
    <recommendedName>
        <fullName evidence="10">Target of rapamycin complex 2 subunit MAPKAP1</fullName>
    </recommendedName>
    <alternativeName>
        <fullName evidence="22">Stress-activated map kinase-interacting protein 1</fullName>
    </alternativeName>
</protein>
<keyword evidence="27" id="KW-1185">Reference proteome</keyword>
<keyword evidence="13" id="KW-0967">Endosome</keyword>
<evidence type="ECO:0000256" key="20">
    <source>
        <dbReference type="ARBA" id="ARBA00023242"/>
    </source>
</evidence>
<evidence type="ECO:0000256" key="13">
    <source>
        <dbReference type="ARBA" id="ARBA00022753"/>
    </source>
</evidence>
<feature type="domain" description="CRIM" evidence="24">
    <location>
        <begin position="136"/>
        <end position="263"/>
    </location>
</feature>
<dbReference type="Proteomes" id="UP000695022">
    <property type="component" value="Unplaced"/>
</dbReference>
<dbReference type="InterPro" id="IPR031313">
    <property type="entry name" value="Sin1_PH_dom"/>
</dbReference>
<evidence type="ECO:0000256" key="2">
    <source>
        <dbReference type="ARBA" id="ARBA00004202"/>
    </source>
</evidence>
<dbReference type="InterPro" id="IPR031567">
    <property type="entry name" value="CRIM_dom"/>
</dbReference>
<keyword evidence="18" id="KW-0472">Membrane</keyword>
<keyword evidence="12" id="KW-0963">Cytoplasm</keyword>
<evidence type="ECO:0000256" key="4">
    <source>
        <dbReference type="ARBA" id="ARBA00004395"/>
    </source>
</evidence>
<dbReference type="PANTHER" id="PTHR13335">
    <property type="entry name" value="TARGET OF RAPAMYCIN COMPLEX 2 SUBUNIT MAPKAP1"/>
    <property type="match status" value="1"/>
</dbReference>
<evidence type="ECO:0000256" key="19">
    <source>
        <dbReference type="ARBA" id="ARBA00023228"/>
    </source>
</evidence>
<feature type="domain" description="Sin1 N-terminal" evidence="23">
    <location>
        <begin position="54"/>
        <end position="125"/>
    </location>
</feature>
<evidence type="ECO:0000256" key="10">
    <source>
        <dbReference type="ARBA" id="ARBA00014183"/>
    </source>
</evidence>
<evidence type="ECO:0000313" key="27">
    <source>
        <dbReference type="Proteomes" id="UP000695022"/>
    </source>
</evidence>
<evidence type="ECO:0000256" key="9">
    <source>
        <dbReference type="ARBA" id="ARBA00009407"/>
    </source>
</evidence>